<evidence type="ECO:0000256" key="1">
    <source>
        <dbReference type="ARBA" id="ARBA00004232"/>
    </source>
</evidence>
<comment type="subcellular location">
    <subcellularLocation>
        <location evidence="1">Nucleus membrane</location>
        <topology evidence="1">Multi-pass membrane protein</topology>
    </subcellularLocation>
    <subcellularLocation>
        <location evidence="2">Rough endoplasmic reticulum membrane</location>
        <topology evidence="2">Multi-pass membrane protein</topology>
    </subcellularLocation>
</comment>
<accession>A0A183MA95</accession>
<evidence type="ECO:0000256" key="3">
    <source>
        <dbReference type="ARBA" id="ARBA00022692"/>
    </source>
</evidence>
<keyword evidence="7" id="KW-0539">Nucleus</keyword>
<keyword evidence="3" id="KW-0812">Transmembrane</keyword>
<evidence type="ECO:0000313" key="8">
    <source>
        <dbReference type="EMBL" id="VDP03183.1"/>
    </source>
</evidence>
<dbReference type="GO" id="GO:0030867">
    <property type="term" value="C:rough endoplasmic reticulum membrane"/>
    <property type="evidence" value="ECO:0007669"/>
    <property type="project" value="UniProtKB-SubCell"/>
</dbReference>
<organism evidence="8 9">
    <name type="scientific">Schistosoma margrebowiei</name>
    <dbReference type="NCBI Taxonomy" id="48269"/>
    <lineage>
        <taxon>Eukaryota</taxon>
        <taxon>Metazoa</taxon>
        <taxon>Spiralia</taxon>
        <taxon>Lophotrochozoa</taxon>
        <taxon>Platyhelminthes</taxon>
        <taxon>Trematoda</taxon>
        <taxon>Digenea</taxon>
        <taxon>Strigeidida</taxon>
        <taxon>Schistosomatoidea</taxon>
        <taxon>Schistosomatidae</taxon>
        <taxon>Schistosoma</taxon>
    </lineage>
</organism>
<dbReference type="AlphaFoldDB" id="A0A183MA95"/>
<dbReference type="Proteomes" id="UP000277204">
    <property type="component" value="Unassembled WGS sequence"/>
</dbReference>
<keyword evidence="4" id="KW-0256">Endoplasmic reticulum</keyword>
<dbReference type="Pfam" id="PF09726">
    <property type="entry name" value="Macoilin"/>
    <property type="match status" value="1"/>
</dbReference>
<evidence type="ECO:0000256" key="6">
    <source>
        <dbReference type="ARBA" id="ARBA00023136"/>
    </source>
</evidence>
<dbReference type="EMBL" id="UZAI01008844">
    <property type="protein sequence ID" value="VDP03183.1"/>
    <property type="molecule type" value="Genomic_DNA"/>
</dbReference>
<evidence type="ECO:0000313" key="9">
    <source>
        <dbReference type="Proteomes" id="UP000277204"/>
    </source>
</evidence>
<proteinExistence type="predicted"/>
<sequence length="196" mass="22975">MPKKVTEVINSASLLKRSCKRIFKTFPTILSYVQYLLIFIIWGVLFVVNQSTDMRFEYFWPVWLSVCSIHDSLKFQGLVNIMSVHISHAAIHNCLYYFDLMCFFLIPVSWIYTFGSAMNVRRQNHLHFRILYEALPPSSVSDNACKFLLHSNILESDVQHSLDYFQKDSLEVHEVAMSDNVSSYLFFFKTSLLLYL</sequence>
<evidence type="ECO:0000256" key="5">
    <source>
        <dbReference type="ARBA" id="ARBA00022989"/>
    </source>
</evidence>
<evidence type="ECO:0000256" key="4">
    <source>
        <dbReference type="ARBA" id="ARBA00022824"/>
    </source>
</evidence>
<dbReference type="GO" id="GO:0031965">
    <property type="term" value="C:nuclear membrane"/>
    <property type="evidence" value="ECO:0007669"/>
    <property type="project" value="UniProtKB-SubCell"/>
</dbReference>
<keyword evidence="5" id="KW-1133">Transmembrane helix</keyword>
<name>A0A183MA95_9TREM</name>
<evidence type="ECO:0000256" key="7">
    <source>
        <dbReference type="ARBA" id="ARBA00023242"/>
    </source>
</evidence>
<keyword evidence="6" id="KW-0472">Membrane</keyword>
<dbReference type="InterPro" id="IPR019130">
    <property type="entry name" value="Macoilin"/>
</dbReference>
<protein>
    <submittedName>
        <fullName evidence="8">Uncharacterized protein</fullName>
    </submittedName>
</protein>
<keyword evidence="9" id="KW-1185">Reference proteome</keyword>
<gene>
    <name evidence="8" type="ORF">SMRZ_LOCUS12970</name>
</gene>
<dbReference type="GO" id="GO:0023041">
    <property type="term" value="P:neuronal signal transduction"/>
    <property type="evidence" value="ECO:0007669"/>
    <property type="project" value="InterPro"/>
</dbReference>
<evidence type="ECO:0000256" key="2">
    <source>
        <dbReference type="ARBA" id="ARBA00004269"/>
    </source>
</evidence>
<reference evidence="8 9" key="1">
    <citation type="submission" date="2018-11" db="EMBL/GenBank/DDBJ databases">
        <authorList>
            <consortium name="Pathogen Informatics"/>
        </authorList>
    </citation>
    <scope>NUCLEOTIDE SEQUENCE [LARGE SCALE GENOMIC DNA]</scope>
    <source>
        <strain evidence="8 9">Zambia</strain>
    </source>
</reference>